<dbReference type="InterPro" id="IPR019060">
    <property type="entry name" value="DUF2382"/>
</dbReference>
<reference evidence="3" key="1">
    <citation type="submission" date="2016-10" db="EMBL/GenBank/DDBJ databases">
        <authorList>
            <person name="Varghese N."/>
            <person name="Submissions S."/>
        </authorList>
    </citation>
    <scope>NUCLEOTIDE SEQUENCE [LARGE SCALE GENOMIC DNA]</scope>
    <source>
        <strain evidence="3">CGMCC 1.7655</strain>
    </source>
</reference>
<evidence type="ECO:0000313" key="2">
    <source>
        <dbReference type="EMBL" id="SDL87433.1"/>
    </source>
</evidence>
<dbReference type="EMBL" id="FNGE01000032">
    <property type="protein sequence ID" value="SDL87433.1"/>
    <property type="molecule type" value="Genomic_DNA"/>
</dbReference>
<dbReference type="Pfam" id="PF09557">
    <property type="entry name" value="DUF2382"/>
    <property type="match status" value="1"/>
</dbReference>
<dbReference type="STRING" id="525640.SAMN04487971_13212"/>
<organism evidence="2 3">
    <name type="scientific">Paracoccus chinensis</name>
    <dbReference type="NCBI Taxonomy" id="525640"/>
    <lineage>
        <taxon>Bacteria</taxon>
        <taxon>Pseudomonadati</taxon>
        <taxon>Pseudomonadota</taxon>
        <taxon>Alphaproteobacteria</taxon>
        <taxon>Rhodobacterales</taxon>
        <taxon>Paracoccaceae</taxon>
        <taxon>Paracoccus</taxon>
    </lineage>
</organism>
<gene>
    <name evidence="2" type="ORF">SAMN04487971_13212</name>
</gene>
<keyword evidence="3" id="KW-1185">Reference proteome</keyword>
<accession>A0A1G9NMA7</accession>
<proteinExistence type="predicted"/>
<dbReference type="AlphaFoldDB" id="A0A1G9NMA7"/>
<dbReference type="Proteomes" id="UP000199555">
    <property type="component" value="Unassembled WGS sequence"/>
</dbReference>
<dbReference type="OrthoDB" id="7305325at2"/>
<evidence type="ECO:0000313" key="3">
    <source>
        <dbReference type="Proteomes" id="UP000199555"/>
    </source>
</evidence>
<evidence type="ECO:0000259" key="1">
    <source>
        <dbReference type="Pfam" id="PF09557"/>
    </source>
</evidence>
<sequence>MSKQSRSVRDTASAHPAEVIPIVEEQAVVLKRKTLTEGVRVRTVVREDEALIDEPVASETVEVERVPLDRWVDGPVPVRQEGDTTIITLLEEVMVVEKRLRATEEIRITRRRDIGQHSETVTLRHEEAVIERVSAKGGDSHDPD</sequence>
<name>A0A1G9NMA7_9RHOB</name>
<feature type="domain" description="DUF2382" evidence="1">
    <location>
        <begin position="20"/>
        <end position="129"/>
    </location>
</feature>
<dbReference type="RefSeq" id="WP_090757434.1">
    <property type="nucleotide sequence ID" value="NZ_FNGE01000032.1"/>
</dbReference>
<protein>
    <recommendedName>
        <fullName evidence="1">DUF2382 domain-containing protein</fullName>
    </recommendedName>
</protein>